<dbReference type="PANTHER" id="PTHR12276">
    <property type="entry name" value="EPSIN/ENT-RELATED"/>
    <property type="match status" value="1"/>
</dbReference>
<evidence type="ECO:0000313" key="3">
    <source>
        <dbReference type="Proteomes" id="UP000094236"/>
    </source>
</evidence>
<dbReference type="EMBL" id="KV454017">
    <property type="protein sequence ID" value="ODV93620.1"/>
    <property type="molecule type" value="Genomic_DNA"/>
</dbReference>
<dbReference type="GO" id="GO:0005768">
    <property type="term" value="C:endosome"/>
    <property type="evidence" value="ECO:0007669"/>
    <property type="project" value="TreeGrafter"/>
</dbReference>
<dbReference type="Gene3D" id="1.25.40.90">
    <property type="match status" value="1"/>
</dbReference>
<dbReference type="GO" id="GO:0030125">
    <property type="term" value="C:clathrin vesicle coat"/>
    <property type="evidence" value="ECO:0007669"/>
    <property type="project" value="TreeGrafter"/>
</dbReference>
<accession>A0A1E4TPD9</accession>
<reference evidence="3" key="1">
    <citation type="submission" date="2016-05" db="EMBL/GenBank/DDBJ databases">
        <title>Comparative genomics of biotechnologically important yeasts.</title>
        <authorList>
            <consortium name="DOE Joint Genome Institute"/>
            <person name="Riley R."/>
            <person name="Haridas S."/>
            <person name="Wolfe K.H."/>
            <person name="Lopes M.R."/>
            <person name="Hittinger C.T."/>
            <person name="Goker M."/>
            <person name="Salamov A."/>
            <person name="Wisecaver J."/>
            <person name="Long T.M."/>
            <person name="Aerts A.L."/>
            <person name="Barry K."/>
            <person name="Choi C."/>
            <person name="Clum A."/>
            <person name="Coughlan A.Y."/>
            <person name="Deshpande S."/>
            <person name="Douglass A.P."/>
            <person name="Hanson S.J."/>
            <person name="Klenk H.-P."/>
            <person name="Labutti K."/>
            <person name="Lapidus A."/>
            <person name="Lindquist E."/>
            <person name="Lipzen A."/>
            <person name="Meier-Kolthoff J.P."/>
            <person name="Ohm R.A."/>
            <person name="Otillar R.P."/>
            <person name="Pangilinan J."/>
            <person name="Peng Y."/>
            <person name="Rokas A."/>
            <person name="Rosa C.A."/>
            <person name="Scheuner C."/>
            <person name="Sibirny A.A."/>
            <person name="Slot J.C."/>
            <person name="Stielow J.B."/>
            <person name="Sun H."/>
            <person name="Kurtzman C.P."/>
            <person name="Blackwell M."/>
            <person name="Grigoriev I.V."/>
            <person name="Jeffries T.W."/>
        </authorList>
    </citation>
    <scope>NUCLEOTIDE SEQUENCE [LARGE SCALE GENOMIC DNA]</scope>
    <source>
        <strain evidence="3">NRRL Y-2460</strain>
    </source>
</reference>
<dbReference type="InterPro" id="IPR008942">
    <property type="entry name" value="ENTH_VHS"/>
</dbReference>
<dbReference type="Proteomes" id="UP000094236">
    <property type="component" value="Unassembled WGS sequence"/>
</dbReference>
<dbReference type="GO" id="GO:0005543">
    <property type="term" value="F:phospholipid binding"/>
    <property type="evidence" value="ECO:0007669"/>
    <property type="project" value="TreeGrafter"/>
</dbReference>
<dbReference type="STRING" id="669874.A0A1E4TPD9"/>
<protein>
    <recommendedName>
        <fullName evidence="1">ENTH domain-containing protein</fullName>
    </recommendedName>
</protein>
<dbReference type="Pfam" id="PF01417">
    <property type="entry name" value="ENTH"/>
    <property type="match status" value="1"/>
</dbReference>
<dbReference type="GO" id="GO:0030276">
    <property type="term" value="F:clathrin binding"/>
    <property type="evidence" value="ECO:0007669"/>
    <property type="project" value="TreeGrafter"/>
</dbReference>
<dbReference type="PROSITE" id="PS50942">
    <property type="entry name" value="ENTH"/>
    <property type="match status" value="1"/>
</dbReference>
<dbReference type="SUPFAM" id="SSF48464">
    <property type="entry name" value="ENTH/VHS domain"/>
    <property type="match status" value="1"/>
</dbReference>
<dbReference type="AlphaFoldDB" id="A0A1E4TPD9"/>
<organism evidence="2 3">
    <name type="scientific">Pachysolen tannophilus NRRL Y-2460</name>
    <dbReference type="NCBI Taxonomy" id="669874"/>
    <lineage>
        <taxon>Eukaryota</taxon>
        <taxon>Fungi</taxon>
        <taxon>Dikarya</taxon>
        <taxon>Ascomycota</taxon>
        <taxon>Saccharomycotina</taxon>
        <taxon>Pichiomycetes</taxon>
        <taxon>Pachysolenaceae</taxon>
        <taxon>Pachysolen</taxon>
    </lineage>
</organism>
<feature type="non-terminal residue" evidence="2">
    <location>
        <position position="71"/>
    </location>
</feature>
<dbReference type="GO" id="GO:0007015">
    <property type="term" value="P:actin filament organization"/>
    <property type="evidence" value="ECO:0007669"/>
    <property type="project" value="TreeGrafter"/>
</dbReference>
<feature type="domain" description="ENTH" evidence="1">
    <location>
        <begin position="9"/>
        <end position="71"/>
    </location>
</feature>
<dbReference type="OrthoDB" id="4033880at2759"/>
<keyword evidence="3" id="KW-1185">Reference proteome</keyword>
<proteinExistence type="predicted"/>
<dbReference type="PANTHER" id="PTHR12276:SF110">
    <property type="entry name" value="EPSIN-1-RELATED"/>
    <property type="match status" value="1"/>
</dbReference>
<name>A0A1E4TPD9_PACTA</name>
<sequence>KSILRQVKNIANGYSSAQVMVRNATSNEPYGPSTVEMENVAERTFDSSEFLEIMDMVDKRLNDKGKNWRHV</sequence>
<dbReference type="GO" id="GO:0005886">
    <property type="term" value="C:plasma membrane"/>
    <property type="evidence" value="ECO:0007669"/>
    <property type="project" value="TreeGrafter"/>
</dbReference>
<dbReference type="InterPro" id="IPR013809">
    <property type="entry name" value="ENTH"/>
</dbReference>
<evidence type="ECO:0000259" key="1">
    <source>
        <dbReference type="PROSITE" id="PS50942"/>
    </source>
</evidence>
<evidence type="ECO:0000313" key="2">
    <source>
        <dbReference type="EMBL" id="ODV93620.1"/>
    </source>
</evidence>
<feature type="non-terminal residue" evidence="2">
    <location>
        <position position="1"/>
    </location>
</feature>
<gene>
    <name evidence="2" type="ORF">PACTADRAFT_29461</name>
</gene>
<dbReference type="GO" id="GO:0006897">
    <property type="term" value="P:endocytosis"/>
    <property type="evidence" value="ECO:0007669"/>
    <property type="project" value="TreeGrafter"/>
</dbReference>